<comment type="function">
    <text evidence="4">Produces ATP from ADP in the presence of a proton gradient across the membrane.</text>
</comment>
<comment type="similarity">
    <text evidence="1 4">Belongs to the V-ATPase D subunit family.</text>
</comment>
<evidence type="ECO:0000313" key="6">
    <source>
        <dbReference type="EMBL" id="WBW49762.1"/>
    </source>
</evidence>
<reference evidence="6 7" key="1">
    <citation type="submission" date="2023-01" db="EMBL/GenBank/DDBJ databases">
        <authorList>
            <person name="Lee S.H."/>
            <person name="Jung H.S."/>
            <person name="Yun J.U."/>
        </authorList>
    </citation>
    <scope>NUCLEOTIDE SEQUENCE [LARGE SCALE GENOMIC DNA]</scope>
    <source>
        <strain evidence="6 7">CBA3646</strain>
    </source>
</reference>
<dbReference type="InterPro" id="IPR002699">
    <property type="entry name" value="V_ATPase_D"/>
</dbReference>
<dbReference type="Pfam" id="PF01813">
    <property type="entry name" value="ATP-synt_D"/>
    <property type="match status" value="1"/>
</dbReference>
<accession>A0ABY7QSJ0</accession>
<name>A0ABY7QSJ0_9FIRM</name>
<evidence type="ECO:0000256" key="1">
    <source>
        <dbReference type="ARBA" id="ARBA00005850"/>
    </source>
</evidence>
<dbReference type="Proteomes" id="UP001210339">
    <property type="component" value="Chromosome"/>
</dbReference>
<proteinExistence type="inferred from homology"/>
<dbReference type="PANTHER" id="PTHR11671">
    <property type="entry name" value="V-TYPE ATP SYNTHASE SUBUNIT D"/>
    <property type="match status" value="1"/>
</dbReference>
<keyword evidence="3 4" id="KW-0406">Ion transport</keyword>
<dbReference type="RefSeq" id="WP_271191293.1">
    <property type="nucleotide sequence ID" value="NZ_CP115667.1"/>
</dbReference>
<evidence type="ECO:0000256" key="3">
    <source>
        <dbReference type="ARBA" id="ARBA00023065"/>
    </source>
</evidence>
<dbReference type="NCBIfam" id="TIGR00309">
    <property type="entry name" value="V_ATPase_subD"/>
    <property type="match status" value="1"/>
</dbReference>
<evidence type="ECO:0000313" key="7">
    <source>
        <dbReference type="Proteomes" id="UP001210339"/>
    </source>
</evidence>
<evidence type="ECO:0000256" key="2">
    <source>
        <dbReference type="ARBA" id="ARBA00022448"/>
    </source>
</evidence>
<organism evidence="6 7">
    <name type="scientific">Peptoniphilus equinus</name>
    <dbReference type="NCBI Taxonomy" id="3016343"/>
    <lineage>
        <taxon>Bacteria</taxon>
        <taxon>Bacillati</taxon>
        <taxon>Bacillota</taxon>
        <taxon>Tissierellia</taxon>
        <taxon>Tissierellales</taxon>
        <taxon>Peptoniphilaceae</taxon>
        <taxon>Peptoniphilus</taxon>
    </lineage>
</organism>
<feature type="coiled-coil region" evidence="5">
    <location>
        <begin position="33"/>
        <end position="60"/>
    </location>
</feature>
<evidence type="ECO:0000256" key="5">
    <source>
        <dbReference type="SAM" id="Coils"/>
    </source>
</evidence>
<keyword evidence="7" id="KW-1185">Reference proteome</keyword>
<gene>
    <name evidence="4" type="primary">atpD</name>
    <name evidence="6" type="ORF">O6R05_07095</name>
</gene>
<keyword evidence="2 4" id="KW-0813">Transport</keyword>
<keyword evidence="5" id="KW-0175">Coiled coil</keyword>
<evidence type="ECO:0000256" key="4">
    <source>
        <dbReference type="HAMAP-Rule" id="MF_00271"/>
    </source>
</evidence>
<sequence>MAKKVTATKANLIKVKESLAFAKKGYSLLDKKRTVLIREMMRLNERAETIQAEIEAAFKKSYEALTMASVTMGWEAVVDLSLSMPKEEPYSLGYRSVMGVEIPEVHYRKLNPKSTFSIYETTFAFDQVYLEMNALREKVYELAEVETSLYKLAKEIKKSVKRANALEKIQIPRSEKTLHDIEDVLAEKEREDFFRLKRVKHNTQK</sequence>
<dbReference type="EMBL" id="CP115667">
    <property type="protein sequence ID" value="WBW49762.1"/>
    <property type="molecule type" value="Genomic_DNA"/>
</dbReference>
<dbReference type="HAMAP" id="MF_00271">
    <property type="entry name" value="ATP_synth_D_arch"/>
    <property type="match status" value="1"/>
</dbReference>
<protein>
    <recommendedName>
        <fullName evidence="4">V-type ATP synthase subunit D</fullName>
    </recommendedName>
    <alternativeName>
        <fullName evidence="4">V-ATPase subunit D</fullName>
    </alternativeName>
</protein>
<keyword evidence="4" id="KW-0375">Hydrogen ion transport</keyword>
<keyword evidence="4" id="KW-0066">ATP synthesis</keyword>
<dbReference type="Gene3D" id="1.10.287.3240">
    <property type="match status" value="1"/>
</dbReference>